<feature type="chain" id="PRO_5032656403" evidence="1">
    <location>
        <begin position="17"/>
        <end position="171"/>
    </location>
</feature>
<evidence type="ECO:0000313" key="2">
    <source>
        <dbReference type="EMBL" id="CAE7343769.1"/>
    </source>
</evidence>
<protein>
    <submittedName>
        <fullName evidence="2">Uncharacterized protein</fullName>
    </submittedName>
</protein>
<reference evidence="2" key="1">
    <citation type="submission" date="2021-02" db="EMBL/GenBank/DDBJ databases">
        <authorList>
            <person name="Dougan E. K."/>
            <person name="Rhodes N."/>
            <person name="Thang M."/>
            <person name="Chan C."/>
        </authorList>
    </citation>
    <scope>NUCLEOTIDE SEQUENCE</scope>
</reference>
<sequence>MCRLLWLLLFPFAVTAMRSSGDAKTMMGTCCCFLPHTGEFREFGYDKADPYWHFDGLHQERCPAQPDTSKKALSPRGCRGRNLYRLHQPDAKGHARGDLPIPCKGEKVPHPDDMFCENYLVFSCGSLTINIPEEWKNCYRNTTDLGHNKIDPSCPQCRQRFPDLYKDGCAR</sequence>
<accession>A0A812PDS9</accession>
<dbReference type="Proteomes" id="UP000601435">
    <property type="component" value="Unassembled WGS sequence"/>
</dbReference>
<organism evidence="2 3">
    <name type="scientific">Symbiodinium necroappetens</name>
    <dbReference type="NCBI Taxonomy" id="1628268"/>
    <lineage>
        <taxon>Eukaryota</taxon>
        <taxon>Sar</taxon>
        <taxon>Alveolata</taxon>
        <taxon>Dinophyceae</taxon>
        <taxon>Suessiales</taxon>
        <taxon>Symbiodiniaceae</taxon>
        <taxon>Symbiodinium</taxon>
    </lineage>
</organism>
<dbReference type="OrthoDB" id="405846at2759"/>
<feature type="signal peptide" evidence="1">
    <location>
        <begin position="1"/>
        <end position="16"/>
    </location>
</feature>
<name>A0A812PDS9_9DINO</name>
<keyword evidence="1" id="KW-0732">Signal</keyword>
<keyword evidence="3" id="KW-1185">Reference proteome</keyword>
<gene>
    <name evidence="2" type="ORF">SNEC2469_LOCUS8884</name>
</gene>
<proteinExistence type="predicted"/>
<evidence type="ECO:0000256" key="1">
    <source>
        <dbReference type="SAM" id="SignalP"/>
    </source>
</evidence>
<dbReference type="EMBL" id="CAJNJA010014504">
    <property type="protein sequence ID" value="CAE7343769.1"/>
    <property type="molecule type" value="Genomic_DNA"/>
</dbReference>
<evidence type="ECO:0000313" key="3">
    <source>
        <dbReference type="Proteomes" id="UP000601435"/>
    </source>
</evidence>
<dbReference type="AlphaFoldDB" id="A0A812PDS9"/>
<comment type="caution">
    <text evidence="2">The sequence shown here is derived from an EMBL/GenBank/DDBJ whole genome shotgun (WGS) entry which is preliminary data.</text>
</comment>